<comment type="caution">
    <text evidence="1">The sequence shown here is derived from an EMBL/GenBank/DDBJ whole genome shotgun (WGS) entry which is preliminary data.</text>
</comment>
<accession>A0A845DUA2</accession>
<dbReference type="Gene3D" id="3.40.630.30">
    <property type="match status" value="1"/>
</dbReference>
<name>A0A845DUA2_9BACI</name>
<evidence type="ECO:0008006" key="3">
    <source>
        <dbReference type="Google" id="ProtNLM"/>
    </source>
</evidence>
<dbReference type="RefSeq" id="WP_160837093.1">
    <property type="nucleotide sequence ID" value="NZ_WMET01000002.1"/>
</dbReference>
<dbReference type="InterPro" id="IPR016181">
    <property type="entry name" value="Acyl_CoA_acyltransferase"/>
</dbReference>
<evidence type="ECO:0000313" key="1">
    <source>
        <dbReference type="EMBL" id="MYL20409.1"/>
    </source>
</evidence>
<gene>
    <name evidence="1" type="ORF">GLW04_10950</name>
</gene>
<dbReference type="EMBL" id="WMET01000002">
    <property type="protein sequence ID" value="MYL20409.1"/>
    <property type="molecule type" value="Genomic_DNA"/>
</dbReference>
<organism evidence="1 2">
    <name type="scientific">Halobacillus litoralis</name>
    <dbReference type="NCBI Taxonomy" id="45668"/>
    <lineage>
        <taxon>Bacteria</taxon>
        <taxon>Bacillati</taxon>
        <taxon>Bacillota</taxon>
        <taxon>Bacilli</taxon>
        <taxon>Bacillales</taxon>
        <taxon>Bacillaceae</taxon>
        <taxon>Halobacillus</taxon>
    </lineage>
</organism>
<dbReference type="Proteomes" id="UP000460949">
    <property type="component" value="Unassembled WGS sequence"/>
</dbReference>
<proteinExistence type="predicted"/>
<dbReference type="AlphaFoldDB" id="A0A845DUA2"/>
<reference evidence="1 2" key="1">
    <citation type="submission" date="2019-11" db="EMBL/GenBank/DDBJ databases">
        <title>Genome sequences of 17 halophilic strains isolated from different environments.</title>
        <authorList>
            <person name="Furrow R.E."/>
        </authorList>
    </citation>
    <scope>NUCLEOTIDE SEQUENCE [LARGE SCALE GENOMIC DNA]</scope>
    <source>
        <strain evidence="1 2">22511_23_Filter</strain>
    </source>
</reference>
<protein>
    <recommendedName>
        <fullName evidence="3">N-acetyltransferase domain-containing protein</fullName>
    </recommendedName>
</protein>
<sequence length="237" mass="26635">MNGFNCHSVKRIEGEKYITIEDTGKLSTPEICSLADRIDQEAVPGQLVTLMVGNHPAAEKYLLNTGFSKHNRTVFYRNPLKSLPSPAASFTWKKVSDIGEPLFKEIWERSMEGSPNGESNQTMDEHMDSVKQELGKGYEHSCLAIYEKEGPMGVAMPHIELGTEDEGRVFYFGLIPEERGKGKGTPVFTETLRRLKYDFRAACHVGSTSIQNKPMLRLFEKTGGAQERIVTAYKKQK</sequence>
<dbReference type="SUPFAM" id="SSF55729">
    <property type="entry name" value="Acyl-CoA N-acyltransferases (Nat)"/>
    <property type="match status" value="1"/>
</dbReference>
<evidence type="ECO:0000313" key="2">
    <source>
        <dbReference type="Proteomes" id="UP000460949"/>
    </source>
</evidence>